<dbReference type="CDD" id="cd16914">
    <property type="entry name" value="EcfT"/>
    <property type="match status" value="1"/>
</dbReference>
<evidence type="ECO:0008006" key="8">
    <source>
        <dbReference type="Google" id="ProtNLM"/>
    </source>
</evidence>
<evidence type="ECO:0000256" key="3">
    <source>
        <dbReference type="ARBA" id="ARBA00022989"/>
    </source>
</evidence>
<sequence length="460" mass="50222">MATVVGCATCLGNCHVMKKPSSASIVVLNSLFPTPRRESAKAASNLVGFGVSMNSSSRRCCCLAYQKTFATASLRFDDISSRRRTETLERWSQLRRKERIRCGGTPVVVFPGYVCAAAAFSESSHNEEVKESSGSDKLRDWLQQNAQKRRQPVGERVLRMVAAASAAPVAQYIASPVTPLHTLDPRVKQAWLLALVLLPSRSHISIRMGVIAILVVITIWGLPHHVWQDQLGRMAILSAFLFVMLALGTDGVPSLVQTRTPPPLTQGLPKLPAALGGYKYVLMKLGPLQLTRKGVALAASASCLSFTVLQSASVCLATTTPEQLALALRWGIAPFAHIGAPVDELILTLLLSLRFIGLVFDEVRNIAMGVVARGIEWKSLRLTETADVFFTLFGRLFKNLFNHADQISQAMVARGYKGDPAKHHIYFLTKLSIKASDWVAIGGLLVLLLLSIWSEIMLPV</sequence>
<feature type="transmembrane region" description="Helical" evidence="5">
    <location>
        <begin position="234"/>
        <end position="256"/>
    </location>
</feature>
<keyword evidence="4 5" id="KW-0472">Membrane</keyword>
<keyword evidence="3 5" id="KW-1133">Transmembrane helix</keyword>
<gene>
    <name evidence="6" type="ORF">CSSPJE1EN1_LOCUS15168</name>
</gene>
<feature type="transmembrane region" description="Helical" evidence="5">
    <location>
        <begin position="438"/>
        <end position="458"/>
    </location>
</feature>
<feature type="transmembrane region" description="Helical" evidence="5">
    <location>
        <begin position="204"/>
        <end position="222"/>
    </location>
</feature>
<keyword evidence="7" id="KW-1185">Reference proteome</keyword>
<dbReference type="Pfam" id="PF02361">
    <property type="entry name" value="CbiQ"/>
    <property type="match status" value="1"/>
</dbReference>
<comment type="subcellular location">
    <subcellularLocation>
        <location evidence="1">Membrane</location>
        <topology evidence="1">Multi-pass membrane protein</topology>
    </subcellularLocation>
</comment>
<name>A0ABP0WS44_9BRYO</name>
<evidence type="ECO:0000256" key="1">
    <source>
        <dbReference type="ARBA" id="ARBA00004141"/>
    </source>
</evidence>
<dbReference type="EMBL" id="OZ020097">
    <property type="protein sequence ID" value="CAK9269690.1"/>
    <property type="molecule type" value="Genomic_DNA"/>
</dbReference>
<evidence type="ECO:0000256" key="5">
    <source>
        <dbReference type="SAM" id="Phobius"/>
    </source>
</evidence>
<evidence type="ECO:0000256" key="4">
    <source>
        <dbReference type="ARBA" id="ARBA00023136"/>
    </source>
</evidence>
<reference evidence="6 7" key="1">
    <citation type="submission" date="2024-02" db="EMBL/GenBank/DDBJ databases">
        <authorList>
            <consortium name="ELIXIR-Norway"/>
            <consortium name="Elixir Norway"/>
        </authorList>
    </citation>
    <scope>NUCLEOTIDE SEQUENCE [LARGE SCALE GENOMIC DNA]</scope>
</reference>
<evidence type="ECO:0000313" key="6">
    <source>
        <dbReference type="EMBL" id="CAK9269690.1"/>
    </source>
</evidence>
<dbReference type="PANTHER" id="PTHR33514:SF13">
    <property type="entry name" value="PROTEIN ABCI12, CHLOROPLASTIC"/>
    <property type="match status" value="1"/>
</dbReference>
<proteinExistence type="predicted"/>
<evidence type="ECO:0000313" key="7">
    <source>
        <dbReference type="Proteomes" id="UP001497444"/>
    </source>
</evidence>
<organism evidence="6 7">
    <name type="scientific">Sphagnum jensenii</name>
    <dbReference type="NCBI Taxonomy" id="128206"/>
    <lineage>
        <taxon>Eukaryota</taxon>
        <taxon>Viridiplantae</taxon>
        <taxon>Streptophyta</taxon>
        <taxon>Embryophyta</taxon>
        <taxon>Bryophyta</taxon>
        <taxon>Sphagnophytina</taxon>
        <taxon>Sphagnopsida</taxon>
        <taxon>Sphagnales</taxon>
        <taxon>Sphagnaceae</taxon>
        <taxon>Sphagnum</taxon>
    </lineage>
</organism>
<dbReference type="InterPro" id="IPR003339">
    <property type="entry name" value="ABC/ECF_trnsptr_transmembrane"/>
</dbReference>
<evidence type="ECO:0000256" key="2">
    <source>
        <dbReference type="ARBA" id="ARBA00022692"/>
    </source>
</evidence>
<protein>
    <recommendedName>
        <fullName evidence="8">Cobalt transport protein</fullName>
    </recommendedName>
</protein>
<dbReference type="Proteomes" id="UP001497444">
    <property type="component" value="Chromosome 2"/>
</dbReference>
<dbReference type="PANTHER" id="PTHR33514">
    <property type="entry name" value="PROTEIN ABCI12, CHLOROPLASTIC"/>
    <property type="match status" value="1"/>
</dbReference>
<accession>A0ABP0WS44</accession>
<keyword evidence="2 5" id="KW-0812">Transmembrane</keyword>